<evidence type="ECO:0000256" key="1">
    <source>
        <dbReference type="SAM" id="MobiDB-lite"/>
    </source>
</evidence>
<feature type="region of interest" description="Disordered" evidence="1">
    <location>
        <begin position="674"/>
        <end position="697"/>
    </location>
</feature>
<evidence type="ECO:0000259" key="2">
    <source>
        <dbReference type="Pfam" id="PF25861"/>
    </source>
</evidence>
<name>A0A0U2XL22_9MICC</name>
<dbReference type="SUPFAM" id="SSF53649">
    <property type="entry name" value="Alkaline phosphatase-like"/>
    <property type="match status" value="1"/>
</dbReference>
<dbReference type="STRING" id="446860.AS188_03965"/>
<dbReference type="RefSeq" id="WP_058857754.1">
    <property type="nucleotide sequence ID" value="NZ_BJZR01000001.1"/>
</dbReference>
<sequence>MVADVLAAPAVTGAAVAAVVARVEATGRHRNGGVLGIRAVPDPDVTVARPSPAGHRIQVEACPSTLAVWDALHRWDGTGWLVVLTDRPEDDLGPGTLARLVDHRLLTPDPWEAAMQVFGARTLQRALLAEGRQSDLPSQLVAITPDDGWPTAPGGVLTREHVFASVAVKYLGLLLGADAPGILQWTTRPEAVSAVSTLRARTGDALTDAVLGWLADQTGPARRPILHLLERGRLGEILPAGLALHLLRRASRDLREEAQTAAVRLTERLWSGLDLRSEEAEGIGTLCEVTVQELLERTATRETGERILDRTDRALIEVSAPTVARGSGLLPSSLNAAYEVLGRALANGTHGVEPAWQAIDKHPLARGTGGRPDPRRAPAEAGVRITRWIAHLTEAGESPDLVSLTRRQSADDAWVDAAVNTAARGVDDPDLAVGLEAVVGRALELRRGHDREFARALADEGTATGRPLRGAAQGDGRVWRIEELAHEVIAPIAREEPTLVLLLDGMSTGAATQVLDSVLQGGAQWTELVPAGTTRRASALAVLPSLTEHSRTSFFSGRPVTGGQSEERAGFAETTRVAGHTSGKLFHKAVLDTRRAGFQLAADVADAIADVSRHRLVGCVLNTIDDALDRSDPAGTVWNEELVKHLRPLLAAAHAAGRTVVLTADHGHVVERRAGTKLPATGVSSARSRAPEEPAGEGEILVSGPRVLSHGGTAVLAVDEDLRYSTLKAGYHGGGSPAEVVVPVVVLTPTATVVGEEVRVADWTGAPSQEPVWWNLARAGTPPTAPEPEENRAGQGEFDLFEQPALQPAGRAVVATDRFADQRKISGRVSLSDAVLADLIDALLGADGHRIAAPAVASLLRIPQQRVQFAVGQVQKLLNVEGYRVVRMDGGMLVLDAPLLAQQFGVAV</sequence>
<gene>
    <name evidence="5" type="ORF">AS188_03965</name>
    <name evidence="6" type="ORF">KFL01_00080</name>
</gene>
<dbReference type="Proteomes" id="UP000321155">
    <property type="component" value="Unassembled WGS sequence"/>
</dbReference>
<dbReference type="InterPro" id="IPR058881">
    <property type="entry name" value="PglZ_2nd"/>
</dbReference>
<dbReference type="InterPro" id="IPR058880">
    <property type="entry name" value="PglZ_N"/>
</dbReference>
<dbReference type="InterPro" id="IPR058882">
    <property type="entry name" value="PglZ_C"/>
</dbReference>
<organism evidence="5 7">
    <name type="scientific">Kocuria flava</name>
    <dbReference type="NCBI Taxonomy" id="446860"/>
    <lineage>
        <taxon>Bacteria</taxon>
        <taxon>Bacillati</taxon>
        <taxon>Actinomycetota</taxon>
        <taxon>Actinomycetes</taxon>
        <taxon>Micrococcales</taxon>
        <taxon>Micrococcaceae</taxon>
        <taxon>Kocuria</taxon>
    </lineage>
</organism>
<dbReference type="Pfam" id="PF25862">
    <property type="entry name" value="PglZ_1st"/>
    <property type="match status" value="1"/>
</dbReference>
<evidence type="ECO:0000259" key="4">
    <source>
        <dbReference type="Pfam" id="PF25863"/>
    </source>
</evidence>
<evidence type="ECO:0000313" key="6">
    <source>
        <dbReference type="EMBL" id="GEO90702.1"/>
    </source>
</evidence>
<dbReference type="EMBL" id="CP013254">
    <property type="protein sequence ID" value="ALU39042.1"/>
    <property type="molecule type" value="Genomic_DNA"/>
</dbReference>
<dbReference type="KEGG" id="kfv:AS188_03965"/>
<dbReference type="Pfam" id="PF25863">
    <property type="entry name" value="PglZ_C"/>
    <property type="match status" value="1"/>
</dbReference>
<keyword evidence="8" id="KW-1185">Reference proteome</keyword>
<reference evidence="5 7" key="1">
    <citation type="submission" date="2015-11" db="EMBL/GenBank/DDBJ databases">
        <title>Complete Genome Sequence of Kocuria flava strain HO-9041.</title>
        <authorList>
            <person name="Zhou M."/>
            <person name="Dai J."/>
        </authorList>
    </citation>
    <scope>NUCLEOTIDE SEQUENCE [LARGE SCALE GENOMIC DNA]</scope>
    <source>
        <strain evidence="5 7">HO-9041</strain>
    </source>
</reference>
<dbReference type="NCBIfam" id="NF033446">
    <property type="entry name" value="BREX_PglZ_2"/>
    <property type="match status" value="1"/>
</dbReference>
<dbReference type="Pfam" id="PF25861">
    <property type="entry name" value="PglZ_2nd"/>
    <property type="match status" value="1"/>
</dbReference>
<evidence type="ECO:0000313" key="5">
    <source>
        <dbReference type="EMBL" id="ALU39042.1"/>
    </source>
</evidence>
<dbReference type="OrthoDB" id="6725302at2"/>
<reference evidence="6 8" key="2">
    <citation type="submission" date="2019-07" db="EMBL/GenBank/DDBJ databases">
        <title>Whole genome shotgun sequence of Kocuria flava NBRC 107626.</title>
        <authorList>
            <person name="Hosoyama A."/>
            <person name="Uohara A."/>
            <person name="Ohji S."/>
            <person name="Ichikawa N."/>
        </authorList>
    </citation>
    <scope>NUCLEOTIDE SEQUENCE [LARGE SCALE GENOMIC DNA]</scope>
    <source>
        <strain evidence="6 8">NBRC 107626</strain>
    </source>
</reference>
<feature type="domain" description="Alkaline phosphatase-like protein PglZ second" evidence="2">
    <location>
        <begin position="178"/>
        <end position="328"/>
    </location>
</feature>
<dbReference type="InterPro" id="IPR017850">
    <property type="entry name" value="Alkaline_phosphatase_core_sf"/>
</dbReference>
<dbReference type="Proteomes" id="UP000057181">
    <property type="component" value="Chromosome"/>
</dbReference>
<dbReference type="EMBL" id="BJZR01000001">
    <property type="protein sequence ID" value="GEO90702.1"/>
    <property type="molecule type" value="Genomic_DNA"/>
</dbReference>
<dbReference type="Pfam" id="PF08665">
    <property type="entry name" value="PglZ"/>
    <property type="match status" value="1"/>
</dbReference>
<accession>A0A0U2XL22</accession>
<proteinExistence type="predicted"/>
<dbReference type="AlphaFoldDB" id="A0A0U2XL22"/>
<dbReference type="InterPro" id="IPR047992">
    <property type="entry name" value="BREX_PglZ"/>
</dbReference>
<protein>
    <submittedName>
        <fullName evidence="5">Uncharacterized protein</fullName>
    </submittedName>
</protein>
<feature type="domain" description="Alkaline phosphatase-like protein PglZ C-terminal" evidence="4">
    <location>
        <begin position="809"/>
        <end position="905"/>
    </location>
</feature>
<evidence type="ECO:0000313" key="8">
    <source>
        <dbReference type="Proteomes" id="UP000321155"/>
    </source>
</evidence>
<evidence type="ECO:0000259" key="3">
    <source>
        <dbReference type="Pfam" id="PF25862"/>
    </source>
</evidence>
<feature type="domain" description="Alkaline phosphatase-like protein PglZ N-terminal" evidence="3">
    <location>
        <begin position="16"/>
        <end position="108"/>
    </location>
</feature>
<evidence type="ECO:0000313" key="7">
    <source>
        <dbReference type="Proteomes" id="UP000057181"/>
    </source>
</evidence>